<dbReference type="Pfam" id="PF00646">
    <property type="entry name" value="F-box"/>
    <property type="match status" value="1"/>
</dbReference>
<feature type="domain" description="F-box" evidence="1">
    <location>
        <begin position="6"/>
        <end position="52"/>
    </location>
</feature>
<dbReference type="EMBL" id="CAJNOR010000425">
    <property type="protein sequence ID" value="CAF0910762.1"/>
    <property type="molecule type" value="Genomic_DNA"/>
</dbReference>
<gene>
    <name evidence="2" type="ORF">EDS130_LOCUS7595</name>
    <name evidence="3" type="ORF">XAT740_LOCUS8523</name>
</gene>
<name>A0A814ABM9_ADIRI</name>
<dbReference type="OrthoDB" id="3219396at2759"/>
<dbReference type="InterPro" id="IPR036047">
    <property type="entry name" value="F-box-like_dom_sf"/>
</dbReference>
<comment type="caution">
    <text evidence="3">The sequence shown here is derived from an EMBL/GenBank/DDBJ whole genome shotgun (WGS) entry which is preliminary data.</text>
</comment>
<evidence type="ECO:0000313" key="3">
    <source>
        <dbReference type="EMBL" id="CAF0910762.1"/>
    </source>
</evidence>
<dbReference type="SMART" id="SM00256">
    <property type="entry name" value="FBOX"/>
    <property type="match status" value="1"/>
</dbReference>
<keyword evidence="4" id="KW-1185">Reference proteome</keyword>
<dbReference type="EMBL" id="CAJNOJ010000023">
    <property type="protein sequence ID" value="CAF0856721.1"/>
    <property type="molecule type" value="Genomic_DNA"/>
</dbReference>
<dbReference type="PROSITE" id="PS50181">
    <property type="entry name" value="FBOX"/>
    <property type="match status" value="1"/>
</dbReference>
<dbReference type="SUPFAM" id="SSF81383">
    <property type="entry name" value="F-box domain"/>
    <property type="match status" value="1"/>
</dbReference>
<dbReference type="AlphaFoldDB" id="A0A814ABM9"/>
<dbReference type="Proteomes" id="UP000663828">
    <property type="component" value="Unassembled WGS sequence"/>
</dbReference>
<proteinExistence type="predicted"/>
<evidence type="ECO:0000259" key="1">
    <source>
        <dbReference type="PROSITE" id="PS50181"/>
    </source>
</evidence>
<dbReference type="Gene3D" id="1.20.1280.50">
    <property type="match status" value="1"/>
</dbReference>
<evidence type="ECO:0000313" key="4">
    <source>
        <dbReference type="Proteomes" id="UP000663828"/>
    </source>
</evidence>
<sequence>MSNSTQLPLCHFPHELLQIIADFLNAKDLQSLSRTCRKLYRIFHNEEFWLHRIRHHFPQSVAQLYTNDMFKQPECISTSNDIQPTGFAHVRTDNFLDNVAITSSTHYNDDAIERRHAKMYVSEKDFLNDLEYFQYSKPSDHESIPLMKLIYFYLIDRKRCASVDMDMPIYDSQHVYKVLDADSLTGQVTYVKEIVRLDMTGRFQHKIMPGKYQVSWRMKGVANKTQMPGETEFILVPQHGRLLNYKMIDEDFQNLLHQYGDNWFTVNMTQTIIYEPSIVLIAIRNWNNRLWKRDLRLDCIELTIVP</sequence>
<reference evidence="3" key="1">
    <citation type="submission" date="2021-02" db="EMBL/GenBank/DDBJ databases">
        <authorList>
            <person name="Nowell W R."/>
        </authorList>
    </citation>
    <scope>NUCLEOTIDE SEQUENCE</scope>
</reference>
<protein>
    <recommendedName>
        <fullName evidence="1">F-box domain-containing protein</fullName>
    </recommendedName>
</protein>
<organism evidence="3 4">
    <name type="scientific">Adineta ricciae</name>
    <name type="common">Rotifer</name>
    <dbReference type="NCBI Taxonomy" id="249248"/>
    <lineage>
        <taxon>Eukaryota</taxon>
        <taxon>Metazoa</taxon>
        <taxon>Spiralia</taxon>
        <taxon>Gnathifera</taxon>
        <taxon>Rotifera</taxon>
        <taxon>Eurotatoria</taxon>
        <taxon>Bdelloidea</taxon>
        <taxon>Adinetida</taxon>
        <taxon>Adinetidae</taxon>
        <taxon>Adineta</taxon>
    </lineage>
</organism>
<accession>A0A814ABM9</accession>
<dbReference type="InterPro" id="IPR001810">
    <property type="entry name" value="F-box_dom"/>
</dbReference>
<dbReference type="Proteomes" id="UP000663852">
    <property type="component" value="Unassembled WGS sequence"/>
</dbReference>
<evidence type="ECO:0000313" key="2">
    <source>
        <dbReference type="EMBL" id="CAF0856721.1"/>
    </source>
</evidence>